<dbReference type="EMBL" id="PIPK01000003">
    <property type="protein sequence ID" value="RUO27358.1"/>
    <property type="molecule type" value="Genomic_DNA"/>
</dbReference>
<evidence type="ECO:0000313" key="5">
    <source>
        <dbReference type="EMBL" id="RUO27358.1"/>
    </source>
</evidence>
<dbReference type="InterPro" id="IPR008207">
    <property type="entry name" value="Sig_transdc_His_kin_Hpt_dom"/>
</dbReference>
<dbReference type="EMBL" id="QLMD01000002">
    <property type="protein sequence ID" value="RAK00631.1"/>
    <property type="molecule type" value="Genomic_DNA"/>
</dbReference>
<name>A0A327X260_9GAMM</name>
<dbReference type="Pfam" id="PF01627">
    <property type="entry name" value="Hpt"/>
    <property type="match status" value="1"/>
</dbReference>
<keyword evidence="7" id="KW-1185">Reference proteome</keyword>
<feature type="domain" description="HPt" evidence="3">
    <location>
        <begin position="23"/>
        <end position="117"/>
    </location>
</feature>
<proteinExistence type="predicted"/>
<evidence type="ECO:0000256" key="1">
    <source>
        <dbReference type="ARBA" id="ARBA00023012"/>
    </source>
</evidence>
<dbReference type="OrthoDB" id="7065606at2"/>
<dbReference type="GO" id="GO:0000160">
    <property type="term" value="P:phosphorelay signal transduction system"/>
    <property type="evidence" value="ECO:0007669"/>
    <property type="project" value="UniProtKB-KW"/>
</dbReference>
<dbReference type="InterPro" id="IPR036641">
    <property type="entry name" value="HPT_dom_sf"/>
</dbReference>
<dbReference type="Proteomes" id="UP000287865">
    <property type="component" value="Unassembled WGS sequence"/>
</dbReference>
<dbReference type="Gene3D" id="1.20.120.160">
    <property type="entry name" value="HPT domain"/>
    <property type="match status" value="1"/>
</dbReference>
<gene>
    <name evidence="4" type="ORF">B0I24_10256</name>
    <name evidence="5" type="ORF">CWE07_05295</name>
</gene>
<sequence>MSLISYSESINFDLLSQYRDLLGSEGLNDSLATLESLMPDYFEELTALRAAEDEASFRRQAHKIKGACRSLGFARMGEVMAFLERDTWTWPQAQVQMDAWQVWMQEDVPKVKAWLAA</sequence>
<evidence type="ECO:0000313" key="4">
    <source>
        <dbReference type="EMBL" id="RAK00631.1"/>
    </source>
</evidence>
<reference evidence="5 7" key="1">
    <citation type="journal article" date="2018" name="Front. Microbiol.">
        <title>Genome-Based Analysis Reveals the Taxonomy and Diversity of the Family Idiomarinaceae.</title>
        <authorList>
            <person name="Liu Y."/>
            <person name="Lai Q."/>
            <person name="Shao Z."/>
        </authorList>
    </citation>
    <scope>NUCLEOTIDE SEQUENCE [LARGE SCALE GENOMIC DNA]</scope>
    <source>
        <strain evidence="5 7">CF12-14</strain>
    </source>
</reference>
<dbReference type="RefSeq" id="WP_111568429.1">
    <property type="nucleotide sequence ID" value="NZ_PIPK01000003.1"/>
</dbReference>
<evidence type="ECO:0000259" key="3">
    <source>
        <dbReference type="PROSITE" id="PS50894"/>
    </source>
</evidence>
<dbReference type="PROSITE" id="PS50894">
    <property type="entry name" value="HPT"/>
    <property type="match status" value="1"/>
</dbReference>
<keyword evidence="2" id="KW-0597">Phosphoprotein</keyword>
<keyword evidence="1" id="KW-0902">Two-component regulatory system</keyword>
<organism evidence="4 6">
    <name type="scientific">Aliidiomarina maris</name>
    <dbReference type="NCBI Taxonomy" id="531312"/>
    <lineage>
        <taxon>Bacteria</taxon>
        <taxon>Pseudomonadati</taxon>
        <taxon>Pseudomonadota</taxon>
        <taxon>Gammaproteobacteria</taxon>
        <taxon>Alteromonadales</taxon>
        <taxon>Idiomarinaceae</taxon>
        <taxon>Aliidiomarina</taxon>
    </lineage>
</organism>
<dbReference type="AlphaFoldDB" id="A0A327X260"/>
<dbReference type="SUPFAM" id="SSF47226">
    <property type="entry name" value="Histidine-containing phosphotransfer domain, HPT domain"/>
    <property type="match status" value="1"/>
</dbReference>
<protein>
    <submittedName>
        <fullName evidence="4">Hpt domain-containing protein</fullName>
    </submittedName>
</protein>
<feature type="modified residue" description="Phosphohistidine" evidence="2">
    <location>
        <position position="62"/>
    </location>
</feature>
<dbReference type="CDD" id="cd00088">
    <property type="entry name" value="HPT"/>
    <property type="match status" value="1"/>
</dbReference>
<dbReference type="Proteomes" id="UP000249203">
    <property type="component" value="Unassembled WGS sequence"/>
</dbReference>
<dbReference type="GO" id="GO:0004672">
    <property type="term" value="F:protein kinase activity"/>
    <property type="evidence" value="ECO:0007669"/>
    <property type="project" value="UniProtKB-ARBA"/>
</dbReference>
<reference evidence="4 6" key="2">
    <citation type="submission" date="2018-06" db="EMBL/GenBank/DDBJ databases">
        <title>Genomic Encyclopedia of Type Strains, Phase III (KMG-III): the genomes of soil and plant-associated and newly described type strains.</title>
        <authorList>
            <person name="Whitman W."/>
        </authorList>
    </citation>
    <scope>NUCLEOTIDE SEQUENCE [LARGE SCALE GENOMIC DNA]</scope>
    <source>
        <strain evidence="4 6">CGMCC 1.15366</strain>
    </source>
</reference>
<comment type="caution">
    <text evidence="4">The sequence shown here is derived from an EMBL/GenBank/DDBJ whole genome shotgun (WGS) entry which is preliminary data.</text>
</comment>
<evidence type="ECO:0000313" key="6">
    <source>
        <dbReference type="Proteomes" id="UP000249203"/>
    </source>
</evidence>
<evidence type="ECO:0000256" key="2">
    <source>
        <dbReference type="PROSITE-ProRule" id="PRU00110"/>
    </source>
</evidence>
<accession>A0A327X260</accession>
<evidence type="ECO:0000313" key="7">
    <source>
        <dbReference type="Proteomes" id="UP000287865"/>
    </source>
</evidence>